<gene>
    <name evidence="1" type="ORF">GCM10023205_02270</name>
</gene>
<evidence type="ECO:0000313" key="1">
    <source>
        <dbReference type="EMBL" id="GAA4946086.1"/>
    </source>
</evidence>
<keyword evidence="2" id="KW-1185">Reference proteome</keyword>
<reference evidence="2" key="1">
    <citation type="journal article" date="2019" name="Int. J. Syst. Evol. Microbiol.">
        <title>The Global Catalogue of Microorganisms (GCM) 10K type strain sequencing project: providing services to taxonomists for standard genome sequencing and annotation.</title>
        <authorList>
            <consortium name="The Broad Institute Genomics Platform"/>
            <consortium name="The Broad Institute Genome Sequencing Center for Infectious Disease"/>
            <person name="Wu L."/>
            <person name="Ma J."/>
        </authorList>
    </citation>
    <scope>NUCLEOTIDE SEQUENCE [LARGE SCALE GENOMIC DNA]</scope>
    <source>
        <strain evidence="2">JCM 17986</strain>
    </source>
</reference>
<dbReference type="EMBL" id="BAABHS010000001">
    <property type="protein sequence ID" value="GAA4946086.1"/>
    <property type="molecule type" value="Genomic_DNA"/>
</dbReference>
<evidence type="ECO:0000313" key="2">
    <source>
        <dbReference type="Proteomes" id="UP001500466"/>
    </source>
</evidence>
<name>A0ABP9GJY7_9ACTN</name>
<sequence length="79" mass="9074">MRGVRGLARAPMARRHVGTCAWHCPGATQQHEARSLVPPTTDDDCRVAMFDHQDFGIFETRPFWEWFHDTASEMLFRAG</sequence>
<comment type="caution">
    <text evidence="1">The sequence shown here is derived from an EMBL/GenBank/DDBJ whole genome shotgun (WGS) entry which is preliminary data.</text>
</comment>
<proteinExistence type="predicted"/>
<accession>A0ABP9GJY7</accession>
<organism evidence="1 2">
    <name type="scientific">Yinghuangia aomiensis</name>
    <dbReference type="NCBI Taxonomy" id="676205"/>
    <lineage>
        <taxon>Bacteria</taxon>
        <taxon>Bacillati</taxon>
        <taxon>Actinomycetota</taxon>
        <taxon>Actinomycetes</taxon>
        <taxon>Kitasatosporales</taxon>
        <taxon>Streptomycetaceae</taxon>
        <taxon>Yinghuangia</taxon>
    </lineage>
</organism>
<protein>
    <submittedName>
        <fullName evidence="1">Uncharacterized protein</fullName>
    </submittedName>
</protein>
<dbReference type="Proteomes" id="UP001500466">
    <property type="component" value="Unassembled WGS sequence"/>
</dbReference>